<proteinExistence type="predicted"/>
<protein>
    <submittedName>
        <fullName evidence="1">Uncharacterized protein</fullName>
    </submittedName>
</protein>
<comment type="caution">
    <text evidence="1">The sequence shown here is derived from an EMBL/GenBank/DDBJ whole genome shotgun (WGS) entry which is preliminary data.</text>
</comment>
<evidence type="ECO:0000313" key="1">
    <source>
        <dbReference type="EMBL" id="GAG40722.1"/>
    </source>
</evidence>
<sequence>IRPSGAGNSAALAPWGVADADSIVLTGGATELVGMLYTVTLNGETAGVPLCNYAELTNTDIGDFVPQQHLVNAGANGSLGTVIDSIREVSLNHTPFLFEGLPRAKSRITIADINSLTGLTAGDGILSIRWKKP</sequence>
<name>X0XZY1_9ZZZZ</name>
<feature type="non-terminal residue" evidence="1">
    <location>
        <position position="1"/>
    </location>
</feature>
<dbReference type="EMBL" id="BARS01046217">
    <property type="protein sequence ID" value="GAG40722.1"/>
    <property type="molecule type" value="Genomic_DNA"/>
</dbReference>
<dbReference type="AlphaFoldDB" id="X0XZY1"/>
<gene>
    <name evidence="1" type="ORF">S01H1_69592</name>
</gene>
<reference evidence="1" key="1">
    <citation type="journal article" date="2014" name="Front. Microbiol.">
        <title>High frequency of phylogenetically diverse reductive dehalogenase-homologous genes in deep subseafloor sedimentary metagenomes.</title>
        <authorList>
            <person name="Kawai M."/>
            <person name="Futagami T."/>
            <person name="Toyoda A."/>
            <person name="Takaki Y."/>
            <person name="Nishi S."/>
            <person name="Hori S."/>
            <person name="Arai W."/>
            <person name="Tsubouchi T."/>
            <person name="Morono Y."/>
            <person name="Uchiyama I."/>
            <person name="Ito T."/>
            <person name="Fujiyama A."/>
            <person name="Inagaki F."/>
            <person name="Takami H."/>
        </authorList>
    </citation>
    <scope>NUCLEOTIDE SEQUENCE</scope>
    <source>
        <strain evidence="1">Expedition CK06-06</strain>
    </source>
</reference>
<organism evidence="1">
    <name type="scientific">marine sediment metagenome</name>
    <dbReference type="NCBI Taxonomy" id="412755"/>
    <lineage>
        <taxon>unclassified sequences</taxon>
        <taxon>metagenomes</taxon>
        <taxon>ecological metagenomes</taxon>
    </lineage>
</organism>
<accession>X0XZY1</accession>